<dbReference type="Pfam" id="PF07676">
    <property type="entry name" value="PD40"/>
    <property type="match status" value="2"/>
</dbReference>
<dbReference type="InterPro" id="IPR011659">
    <property type="entry name" value="WD40"/>
</dbReference>
<organism evidence="2 3">
    <name type="scientific">Loktanella salsilacus</name>
    <dbReference type="NCBI Taxonomy" id="195913"/>
    <lineage>
        <taxon>Bacteria</taxon>
        <taxon>Pseudomonadati</taxon>
        <taxon>Pseudomonadota</taxon>
        <taxon>Alphaproteobacteria</taxon>
        <taxon>Rhodobacterales</taxon>
        <taxon>Roseobacteraceae</taxon>
        <taxon>Loktanella</taxon>
    </lineage>
</organism>
<dbReference type="Gene3D" id="2.120.10.30">
    <property type="entry name" value="TolB, C-terminal domain"/>
    <property type="match status" value="1"/>
</dbReference>
<dbReference type="SUPFAM" id="SSF69304">
    <property type="entry name" value="Tricorn protease N-terminal domain"/>
    <property type="match status" value="1"/>
</dbReference>
<sequence>MRSSLEVCDLARGRTRVLWETDDLIEAPNWHPDGWLLVNRDGRLLRVPLDGGEVAVIDSGIAQACNNDHGFSPDGAWIYASSHVDKLSTLYRIPVAGGAAEQIVRDVPSYWHGVSPDGAEIAYCARRGERYEICVQQEQEVQLTGRLGDEGHNDGPDYSADGEWIWFNSDRSGQAQIWRMRRDGSDVQRMVTSDTVDWFPHPSPDGRHVLYLAYPGGTLYHPRDLNVTLRIMPQGGGESVPVLTLFGGQGSINVPCWAPDGRSFAFVRYAPSVD</sequence>
<proteinExistence type="inferred from homology"/>
<dbReference type="PANTHER" id="PTHR36842">
    <property type="entry name" value="PROTEIN TOLB HOMOLOG"/>
    <property type="match status" value="1"/>
</dbReference>
<keyword evidence="3" id="KW-1185">Reference proteome</keyword>
<dbReference type="OrthoDB" id="9812921at2"/>
<dbReference type="RefSeq" id="WP_090190113.1">
    <property type="nucleotide sequence ID" value="NZ_FOTF01000014.1"/>
</dbReference>
<evidence type="ECO:0000313" key="2">
    <source>
        <dbReference type="EMBL" id="SFL32104.1"/>
    </source>
</evidence>
<reference evidence="2 3" key="1">
    <citation type="submission" date="2016-10" db="EMBL/GenBank/DDBJ databases">
        <authorList>
            <person name="de Groot N.N."/>
        </authorList>
    </citation>
    <scope>NUCLEOTIDE SEQUENCE [LARGE SCALE GENOMIC DNA]</scope>
    <source>
        <strain evidence="2 3">DSM 16199</strain>
    </source>
</reference>
<dbReference type="InterPro" id="IPR011042">
    <property type="entry name" value="6-blade_b-propeller_TolB-like"/>
</dbReference>
<dbReference type="EMBL" id="FOTF01000014">
    <property type="protein sequence ID" value="SFL32104.1"/>
    <property type="molecule type" value="Genomic_DNA"/>
</dbReference>
<dbReference type="AlphaFoldDB" id="A0A1I4GQ05"/>
<accession>A0A1I4GQ05</accession>
<evidence type="ECO:0000256" key="1">
    <source>
        <dbReference type="ARBA" id="ARBA00009820"/>
    </source>
</evidence>
<evidence type="ECO:0000313" key="3">
    <source>
        <dbReference type="Proteomes" id="UP000199550"/>
    </source>
</evidence>
<dbReference type="PANTHER" id="PTHR36842:SF1">
    <property type="entry name" value="PROTEIN TOLB"/>
    <property type="match status" value="1"/>
</dbReference>
<protein>
    <submittedName>
        <fullName evidence="2">WD40-like Beta Propeller Repeat</fullName>
    </submittedName>
</protein>
<name>A0A1I4GQ05_9RHOB</name>
<dbReference type="Proteomes" id="UP000199550">
    <property type="component" value="Unassembled WGS sequence"/>
</dbReference>
<dbReference type="STRING" id="195913.SAMN04488004_1142"/>
<gene>
    <name evidence="2" type="ORF">SAMN04488004_1142</name>
</gene>
<comment type="similarity">
    <text evidence="1">Belongs to the TolB family.</text>
</comment>